<evidence type="ECO:0000313" key="1">
    <source>
        <dbReference type="EMBL" id="CAG6453475.1"/>
    </source>
</evidence>
<proteinExistence type="predicted"/>
<protein>
    <submittedName>
        <fullName evidence="1">(northern house mosquito) hypothetical protein</fullName>
    </submittedName>
</protein>
<organism evidence="1">
    <name type="scientific">Culex pipiens</name>
    <name type="common">House mosquito</name>
    <dbReference type="NCBI Taxonomy" id="7175"/>
    <lineage>
        <taxon>Eukaryota</taxon>
        <taxon>Metazoa</taxon>
        <taxon>Ecdysozoa</taxon>
        <taxon>Arthropoda</taxon>
        <taxon>Hexapoda</taxon>
        <taxon>Insecta</taxon>
        <taxon>Pterygota</taxon>
        <taxon>Neoptera</taxon>
        <taxon>Endopterygota</taxon>
        <taxon>Diptera</taxon>
        <taxon>Nematocera</taxon>
        <taxon>Culicoidea</taxon>
        <taxon>Culicidae</taxon>
        <taxon>Culicinae</taxon>
        <taxon>Culicini</taxon>
        <taxon>Culex</taxon>
        <taxon>Culex</taxon>
    </lineage>
</organism>
<dbReference type="AlphaFoldDB" id="A0A8D8AD02"/>
<accession>A0A8D8AD02</accession>
<name>A0A8D8AD02_CULPI</name>
<reference evidence="1" key="1">
    <citation type="submission" date="2021-05" db="EMBL/GenBank/DDBJ databases">
        <authorList>
            <person name="Alioto T."/>
            <person name="Alioto T."/>
            <person name="Gomez Garrido J."/>
        </authorList>
    </citation>
    <scope>NUCLEOTIDE SEQUENCE</scope>
</reference>
<dbReference type="EMBL" id="HBUE01023081">
    <property type="protein sequence ID" value="CAG6453475.1"/>
    <property type="molecule type" value="Transcribed_RNA"/>
</dbReference>
<sequence>MHGLEFSTFSGTTANDSKNVTHKLQTRWGSSPNVTERMHEISIICPQQNRRQFRTVANSAQPTEDTSAEEERLFLAEFPYIIAGKFKHVYESSALQMFRSTRHGVNGTEICFWNERSIYDPPPR</sequence>